<protein>
    <submittedName>
        <fullName evidence="13">DMT family transporter</fullName>
    </submittedName>
</protein>
<evidence type="ECO:0000313" key="14">
    <source>
        <dbReference type="Proteomes" id="UP001595756"/>
    </source>
</evidence>
<keyword evidence="9" id="KW-0443">Lipid metabolism</keyword>
<feature type="domain" description="EamA" evidence="12">
    <location>
        <begin position="149"/>
        <end position="282"/>
    </location>
</feature>
<dbReference type="PANTHER" id="PTHR30561">
    <property type="entry name" value="SMR FAMILY PROTON-DEPENDENT DRUG EFFLUX TRANSPORTER SUGE"/>
    <property type="match status" value="1"/>
</dbReference>
<evidence type="ECO:0000256" key="10">
    <source>
        <dbReference type="ARBA" id="ARBA00023136"/>
    </source>
</evidence>
<dbReference type="RefSeq" id="WP_376813096.1">
    <property type="nucleotide sequence ID" value="NZ_JBHSDY010000006.1"/>
</dbReference>
<evidence type="ECO:0000256" key="4">
    <source>
        <dbReference type="ARBA" id="ARBA00022519"/>
    </source>
</evidence>
<dbReference type="SUPFAM" id="SSF103481">
    <property type="entry name" value="Multidrug resistance efflux transporter EmrE"/>
    <property type="match status" value="2"/>
</dbReference>
<evidence type="ECO:0000259" key="12">
    <source>
        <dbReference type="Pfam" id="PF00892"/>
    </source>
</evidence>
<dbReference type="Gene3D" id="1.10.3730.20">
    <property type="match status" value="2"/>
</dbReference>
<feature type="transmembrane region" description="Helical" evidence="11">
    <location>
        <begin position="95"/>
        <end position="115"/>
    </location>
</feature>
<name>A0ABV8S096_9BURK</name>
<organism evidence="13 14">
    <name type="scientific">Castellaniella hirudinis</name>
    <dbReference type="NCBI Taxonomy" id="1144617"/>
    <lineage>
        <taxon>Bacteria</taxon>
        <taxon>Pseudomonadati</taxon>
        <taxon>Pseudomonadota</taxon>
        <taxon>Betaproteobacteria</taxon>
        <taxon>Burkholderiales</taxon>
        <taxon>Alcaligenaceae</taxon>
        <taxon>Castellaniella</taxon>
    </lineage>
</organism>
<keyword evidence="6 11" id="KW-0812">Transmembrane</keyword>
<keyword evidence="10 11" id="KW-0472">Membrane</keyword>
<keyword evidence="3" id="KW-0444">Lipid biosynthesis</keyword>
<feature type="transmembrane region" description="Helical" evidence="11">
    <location>
        <begin position="267"/>
        <end position="285"/>
    </location>
</feature>
<evidence type="ECO:0000256" key="7">
    <source>
        <dbReference type="ARBA" id="ARBA00022985"/>
    </source>
</evidence>
<feature type="transmembrane region" description="Helical" evidence="11">
    <location>
        <begin position="36"/>
        <end position="57"/>
    </location>
</feature>
<feature type="transmembrane region" description="Helical" evidence="11">
    <location>
        <begin position="121"/>
        <end position="142"/>
    </location>
</feature>
<proteinExistence type="predicted"/>
<evidence type="ECO:0000256" key="6">
    <source>
        <dbReference type="ARBA" id="ARBA00022692"/>
    </source>
</evidence>
<evidence type="ECO:0000313" key="13">
    <source>
        <dbReference type="EMBL" id="MFC4298537.1"/>
    </source>
</evidence>
<feature type="transmembrane region" description="Helical" evidence="11">
    <location>
        <begin position="178"/>
        <end position="198"/>
    </location>
</feature>
<dbReference type="InterPro" id="IPR000390">
    <property type="entry name" value="Small_drug/metabolite_transptr"/>
</dbReference>
<comment type="subcellular location">
    <subcellularLocation>
        <location evidence="1">Cell membrane</location>
        <topology evidence="1">Multi-pass membrane protein</topology>
    </subcellularLocation>
</comment>
<evidence type="ECO:0000256" key="11">
    <source>
        <dbReference type="SAM" id="Phobius"/>
    </source>
</evidence>
<feature type="transmembrane region" description="Helical" evidence="11">
    <location>
        <begin position="149"/>
        <end position="166"/>
    </location>
</feature>
<evidence type="ECO:0000256" key="5">
    <source>
        <dbReference type="ARBA" id="ARBA00022556"/>
    </source>
</evidence>
<evidence type="ECO:0000256" key="9">
    <source>
        <dbReference type="ARBA" id="ARBA00023098"/>
    </source>
</evidence>
<gene>
    <name evidence="13" type="ORF">ACFO0J_10840</name>
</gene>
<dbReference type="PANTHER" id="PTHR30561:SF9">
    <property type="entry name" value="4-AMINO-4-DEOXY-L-ARABINOSE-PHOSPHOUNDECAPRENOL FLIPPASE SUBUNIT ARNF-RELATED"/>
    <property type="match status" value="1"/>
</dbReference>
<feature type="transmembrane region" description="Helical" evidence="11">
    <location>
        <begin position="12"/>
        <end position="29"/>
    </location>
</feature>
<feature type="transmembrane region" description="Helical" evidence="11">
    <location>
        <begin position="238"/>
        <end position="260"/>
    </location>
</feature>
<dbReference type="EMBL" id="JBHSDY010000006">
    <property type="protein sequence ID" value="MFC4298537.1"/>
    <property type="molecule type" value="Genomic_DNA"/>
</dbReference>
<feature type="transmembrane region" description="Helical" evidence="11">
    <location>
        <begin position="63"/>
        <end position="83"/>
    </location>
</feature>
<evidence type="ECO:0000256" key="3">
    <source>
        <dbReference type="ARBA" id="ARBA00022516"/>
    </source>
</evidence>
<keyword evidence="8 11" id="KW-1133">Transmembrane helix</keyword>
<evidence type="ECO:0000256" key="8">
    <source>
        <dbReference type="ARBA" id="ARBA00022989"/>
    </source>
</evidence>
<dbReference type="InterPro" id="IPR037185">
    <property type="entry name" value="EmrE-like"/>
</dbReference>
<keyword evidence="14" id="KW-1185">Reference proteome</keyword>
<comment type="caution">
    <text evidence="13">The sequence shown here is derived from an EMBL/GenBank/DDBJ whole genome shotgun (WGS) entry which is preliminary data.</text>
</comment>
<keyword evidence="2" id="KW-1003">Cell membrane</keyword>
<evidence type="ECO:0000256" key="2">
    <source>
        <dbReference type="ARBA" id="ARBA00022475"/>
    </source>
</evidence>
<feature type="transmembrane region" description="Helical" evidence="11">
    <location>
        <begin position="210"/>
        <end position="232"/>
    </location>
</feature>
<sequence>MPALLPSVDFIYGAVLAAALFHATWNALIKGSSDKLLSAIGITGVSTLIAALCLPWLPQPAPASWPFLLASLVLQVVYMRLVAHIYRVADMSVSYPVMRGTAPLLVALVSIVFFHDDPSPVALAGVATICAGILCIGLPGIARSRKSGGVPLALLNAVVIAGYTLVDGTGARLSQAPAGYTLWIFLLQGIVMVGLALPHRARDLAGHFRAHWGAAVLGGFGSVISYGVALWAMTLAPIAVIAALRETSILFGILISGLFLRERLTPARLAGGCVLVLGVIVLRLAP</sequence>
<evidence type="ECO:0000256" key="1">
    <source>
        <dbReference type="ARBA" id="ARBA00004651"/>
    </source>
</evidence>
<dbReference type="Proteomes" id="UP001595756">
    <property type="component" value="Unassembled WGS sequence"/>
</dbReference>
<keyword evidence="4" id="KW-0997">Cell inner membrane</keyword>
<dbReference type="InterPro" id="IPR000620">
    <property type="entry name" value="EamA_dom"/>
</dbReference>
<dbReference type="Pfam" id="PF00892">
    <property type="entry name" value="EamA"/>
    <property type="match status" value="1"/>
</dbReference>
<keyword evidence="5" id="KW-0441">Lipid A biosynthesis</keyword>
<reference evidence="14" key="1">
    <citation type="journal article" date="2019" name="Int. J. Syst. Evol. Microbiol.">
        <title>The Global Catalogue of Microorganisms (GCM) 10K type strain sequencing project: providing services to taxonomists for standard genome sequencing and annotation.</title>
        <authorList>
            <consortium name="The Broad Institute Genomics Platform"/>
            <consortium name="The Broad Institute Genome Sequencing Center for Infectious Disease"/>
            <person name="Wu L."/>
            <person name="Ma J."/>
        </authorList>
    </citation>
    <scope>NUCLEOTIDE SEQUENCE [LARGE SCALE GENOMIC DNA]</scope>
    <source>
        <strain evidence="14">CGMCC 1.19029</strain>
    </source>
</reference>
<accession>A0ABV8S096</accession>
<keyword evidence="7" id="KW-0448">Lipopolysaccharide biosynthesis</keyword>